<organism evidence="1 2">
    <name type="scientific">Aphanomyces astaci</name>
    <name type="common">Crayfish plague agent</name>
    <dbReference type="NCBI Taxonomy" id="112090"/>
    <lineage>
        <taxon>Eukaryota</taxon>
        <taxon>Sar</taxon>
        <taxon>Stramenopiles</taxon>
        <taxon>Oomycota</taxon>
        <taxon>Saprolegniomycetes</taxon>
        <taxon>Saprolegniales</taxon>
        <taxon>Verrucalvaceae</taxon>
        <taxon>Aphanomyces</taxon>
    </lineage>
</organism>
<dbReference type="Proteomes" id="UP000266196">
    <property type="component" value="Unassembled WGS sequence"/>
</dbReference>
<dbReference type="VEuPathDB" id="FungiDB:H257_18984"/>
<protein>
    <submittedName>
        <fullName evidence="1">Uncharacterized protein</fullName>
    </submittedName>
</protein>
<accession>A0A397FGN1</accession>
<dbReference type="EMBL" id="QUTE01008284">
    <property type="protein sequence ID" value="RHZ25397.1"/>
    <property type="molecule type" value="Genomic_DNA"/>
</dbReference>
<dbReference type="AlphaFoldDB" id="A0A397FGN1"/>
<name>A0A397FGN1_APHAT</name>
<sequence length="760" mass="84155">MNLLAFVQVEELVRALPLVQHHEAAIDVVHNLLQQRTSRHASARVIIEIILSRKLPPRWVTEVCMGYMSFTDTVPTLDKDVADTIDSILRLLRAYLDAPDSSQHDDWLAFQSVLDALPALVPLSSSAAFPILCQSNVVQGSRLLETCEPLIASTPSYFYFVIVFLRKSLVSPSPDLAITHLCHLLKSPATSAVQREDLASCLNDALYLSACRHLALCHVQLVPDVTPFDRGVRHCLSTLMELDSSSLLLHMDQHSGGVLRHCLALLPRLSSATQEFGRTLTTHLKSVVSRSHCRAFLDAAPDRAVAAAYYASLAGIAGMQPLRCRLLTSLPLSPPTSSIPTACNLLHDLPTADLLDGLQPDTCCVHWSMYCVHHLHLRLATLSPADKSTLARHSVALYVTWHHTSTDVIVDPHPMPDLKLLQTRKSVKPHDVLTCILKLWPSLGPAAMGPHLWGVTTWKPVSHALLAQLDPFLDTQRHIGLSVAIAEYLLVLWTRFDPLLFGRVAFSGPRRVYRLVCQHVVSSPKLLASLLQLVWVDPTLLVARVGAVLQEAQSLSTLESPFHDVAAPTLTTDATRKVAYADALKQFEQRCCVANPPAAAAASIHDLVRLAKVAWHRPSVSYVHATRAMDAWLRVGKASLVQLMAPTDEDFVSQWSVVSAVVQTCVDVGVGWKQDPQRIWRGNDAAAVKRVIRTITTHVMEVADRPKRTKWTVHHPLPHTKRKRNTATPVRSRHPYIDDCLQEEESGDDAYADLEDFIVD</sequence>
<evidence type="ECO:0000313" key="2">
    <source>
        <dbReference type="Proteomes" id="UP000266196"/>
    </source>
</evidence>
<comment type="caution">
    <text evidence="1">The sequence shown here is derived from an EMBL/GenBank/DDBJ whole genome shotgun (WGS) entry which is preliminary data.</text>
</comment>
<gene>
    <name evidence="1" type="ORF">DYB31_009923</name>
</gene>
<proteinExistence type="predicted"/>
<reference evidence="1 2" key="1">
    <citation type="submission" date="2018-08" db="EMBL/GenBank/DDBJ databases">
        <title>Aphanomyces genome sequencing and annotation.</title>
        <authorList>
            <person name="Minardi D."/>
            <person name="Oidtmann B."/>
            <person name="Van Der Giezen M."/>
            <person name="Studholme D.J."/>
        </authorList>
    </citation>
    <scope>NUCLEOTIDE SEQUENCE [LARGE SCALE GENOMIC DNA]</scope>
    <source>
        <strain evidence="1 2">197901</strain>
    </source>
</reference>
<dbReference type="VEuPathDB" id="FungiDB:H257_18983"/>
<evidence type="ECO:0000313" key="1">
    <source>
        <dbReference type="EMBL" id="RHZ25397.1"/>
    </source>
</evidence>